<dbReference type="RefSeq" id="WP_247213299.1">
    <property type="nucleotide sequence ID" value="NZ_JAINVB010000001.1"/>
</dbReference>
<protein>
    <submittedName>
        <fullName evidence="2">Sugar phosphate isomerase/epimerase</fullName>
    </submittedName>
</protein>
<dbReference type="InterPro" id="IPR050312">
    <property type="entry name" value="IolE/XylAMocC-like"/>
</dbReference>
<dbReference type="Proteomes" id="UP001203136">
    <property type="component" value="Unassembled WGS sequence"/>
</dbReference>
<keyword evidence="2" id="KW-0413">Isomerase</keyword>
<dbReference type="SUPFAM" id="SSF51658">
    <property type="entry name" value="Xylose isomerase-like"/>
    <property type="match status" value="1"/>
</dbReference>
<evidence type="ECO:0000313" key="2">
    <source>
        <dbReference type="EMBL" id="MCK0088244.1"/>
    </source>
</evidence>
<dbReference type="AlphaFoldDB" id="A0AAW5F8L6"/>
<name>A0AAW5F8L6_CLOSY</name>
<feature type="domain" description="Xylose isomerase-like TIM barrel" evidence="1">
    <location>
        <begin position="23"/>
        <end position="261"/>
    </location>
</feature>
<evidence type="ECO:0000313" key="3">
    <source>
        <dbReference type="Proteomes" id="UP001203136"/>
    </source>
</evidence>
<accession>A0AAW5F8L6</accession>
<organism evidence="2 3">
    <name type="scientific">Clostridium symbiosum</name>
    <name type="common">Bacteroides symbiosus</name>
    <dbReference type="NCBI Taxonomy" id="1512"/>
    <lineage>
        <taxon>Bacteria</taxon>
        <taxon>Bacillati</taxon>
        <taxon>Bacillota</taxon>
        <taxon>Clostridia</taxon>
        <taxon>Lachnospirales</taxon>
        <taxon>Lachnospiraceae</taxon>
        <taxon>Otoolea</taxon>
    </lineage>
</organism>
<dbReference type="PANTHER" id="PTHR12110:SF48">
    <property type="entry name" value="BLL3656 PROTEIN"/>
    <property type="match status" value="1"/>
</dbReference>
<proteinExistence type="predicted"/>
<dbReference type="InterPro" id="IPR036237">
    <property type="entry name" value="Xyl_isomerase-like_sf"/>
</dbReference>
<dbReference type="Gene3D" id="3.20.20.150">
    <property type="entry name" value="Divalent-metal-dependent TIM barrel enzymes"/>
    <property type="match status" value="1"/>
</dbReference>
<dbReference type="GO" id="GO:0016853">
    <property type="term" value="F:isomerase activity"/>
    <property type="evidence" value="ECO:0007669"/>
    <property type="project" value="UniProtKB-KW"/>
</dbReference>
<evidence type="ECO:0000259" key="1">
    <source>
        <dbReference type="Pfam" id="PF01261"/>
    </source>
</evidence>
<reference evidence="2" key="1">
    <citation type="journal article" date="2022" name="Cell Host Microbe">
        <title>Colonization of the live biotherapeutic product VE303 and modulation of the microbiota and metabolites in healthy volunteers.</title>
        <authorList>
            <person name="Dsouza M."/>
            <person name="Menon R."/>
            <person name="Crossette E."/>
            <person name="Bhattarai S.K."/>
            <person name="Schneider J."/>
            <person name="Kim Y.G."/>
            <person name="Reddy S."/>
            <person name="Caballero S."/>
            <person name="Felix C."/>
            <person name="Cornacchione L."/>
            <person name="Hendrickson J."/>
            <person name="Watson A.R."/>
            <person name="Minot S.S."/>
            <person name="Greenfield N."/>
            <person name="Schopf L."/>
            <person name="Szabady R."/>
            <person name="Patarroyo J."/>
            <person name="Smith W."/>
            <person name="Harrison P."/>
            <person name="Kuijper E.J."/>
            <person name="Kelly C.P."/>
            <person name="Olle B."/>
            <person name="Bobilev D."/>
            <person name="Silber J.L."/>
            <person name="Bucci V."/>
            <person name="Roberts B."/>
            <person name="Faith J."/>
            <person name="Norman J.M."/>
        </authorList>
    </citation>
    <scope>NUCLEOTIDE SEQUENCE</scope>
    <source>
        <strain evidence="2">VE303-04</strain>
    </source>
</reference>
<gene>
    <name evidence="2" type="ORF">K5I21_20715</name>
</gene>
<dbReference type="EMBL" id="JAINVB010000001">
    <property type="protein sequence ID" value="MCK0088244.1"/>
    <property type="molecule type" value="Genomic_DNA"/>
</dbReference>
<comment type="caution">
    <text evidence="2">The sequence shown here is derived from an EMBL/GenBank/DDBJ whole genome shotgun (WGS) entry which is preliminary data.</text>
</comment>
<sequence>MMEKMFSLAYLTIPGTHPADQIEIAARCGYEGVSLRPISMKLPGEPDFRLANPVIYQNVKSALNRTGVKLMDIELARVGDGIDVSAYEADFEKAAELGARYVISSVWSPDREQSLAQLETICDMAQKYNLLVNLEFMAFANVRTLEESLEVMDQINRPNLRLMVDTLHAHRAGVTQEMLKKVPAEKFGFVHLCDGPAWIPPDDHPDMAGVARSARLYVGEGGIDIAGMLHGIAEIPYYSIELPNAAEIEAGGKLAHAARCLDTAKRYLTANGLL</sequence>
<dbReference type="InterPro" id="IPR013022">
    <property type="entry name" value="Xyl_isomerase-like_TIM-brl"/>
</dbReference>
<dbReference type="PANTHER" id="PTHR12110">
    <property type="entry name" value="HYDROXYPYRUVATE ISOMERASE"/>
    <property type="match status" value="1"/>
</dbReference>
<dbReference type="Pfam" id="PF01261">
    <property type="entry name" value="AP_endonuc_2"/>
    <property type="match status" value="1"/>
</dbReference>